<comment type="similarity">
    <text evidence="3 12">Belongs to the glycosyl hydrolase 13 family.</text>
</comment>
<keyword evidence="8" id="KW-0732">Signal</keyword>
<evidence type="ECO:0000256" key="11">
    <source>
        <dbReference type="ARBA" id="ARBA00032019"/>
    </source>
</evidence>
<reference evidence="14 15" key="1">
    <citation type="submission" date="2019-11" db="EMBL/GenBank/DDBJ databases">
        <title>Gracilibacillus salitolerans sp. nov., a moderate halophile isolated from a saline soil in northwest China.</title>
        <authorList>
            <person name="Gan L."/>
        </authorList>
    </citation>
    <scope>NUCLEOTIDE SEQUENCE [LARGE SCALE GENOMIC DNA]</scope>
    <source>
        <strain evidence="14 15">SCU50</strain>
    </source>
</reference>
<dbReference type="GO" id="GO:2001070">
    <property type="term" value="F:starch binding"/>
    <property type="evidence" value="ECO:0007669"/>
    <property type="project" value="InterPro"/>
</dbReference>
<dbReference type="SUPFAM" id="SSF49452">
    <property type="entry name" value="Starch-binding domain-like"/>
    <property type="match status" value="1"/>
</dbReference>
<dbReference type="InterPro" id="IPR013780">
    <property type="entry name" value="Glyco_hydro_b"/>
</dbReference>
<dbReference type="AlphaFoldDB" id="A0A5Q2TSG6"/>
<evidence type="ECO:0000256" key="7">
    <source>
        <dbReference type="ARBA" id="ARBA00022723"/>
    </source>
</evidence>
<dbReference type="SMART" id="SM01065">
    <property type="entry name" value="CBM_2"/>
    <property type="match status" value="1"/>
</dbReference>
<evidence type="ECO:0000256" key="3">
    <source>
        <dbReference type="ARBA" id="ARBA00008061"/>
    </source>
</evidence>
<dbReference type="PANTHER" id="PTHR10357:SF215">
    <property type="entry name" value="ALPHA-AMYLASE 1"/>
    <property type="match status" value="1"/>
</dbReference>
<evidence type="ECO:0000259" key="13">
    <source>
        <dbReference type="PROSITE" id="PS51166"/>
    </source>
</evidence>
<dbReference type="Gene3D" id="3.20.20.80">
    <property type="entry name" value="Glycosidases"/>
    <property type="match status" value="1"/>
</dbReference>
<dbReference type="InterPro" id="IPR014756">
    <property type="entry name" value="Ig_E-set"/>
</dbReference>
<evidence type="ECO:0000313" key="15">
    <source>
        <dbReference type="Proteomes" id="UP000339690"/>
    </source>
</evidence>
<dbReference type="InterPro" id="IPR006047">
    <property type="entry name" value="GH13_cat_dom"/>
</dbReference>
<dbReference type="PANTHER" id="PTHR10357">
    <property type="entry name" value="ALPHA-AMYLASE FAMILY MEMBER"/>
    <property type="match status" value="1"/>
</dbReference>
<accession>A0A5Q2TSG6</accession>
<dbReference type="Pfam" id="PF01833">
    <property type="entry name" value="TIG"/>
    <property type="match status" value="1"/>
</dbReference>
<dbReference type="GO" id="GO:0004556">
    <property type="term" value="F:alpha-amylase activity"/>
    <property type="evidence" value="ECO:0007669"/>
    <property type="project" value="InterPro"/>
</dbReference>
<dbReference type="InterPro" id="IPR013783">
    <property type="entry name" value="Ig-like_fold"/>
</dbReference>
<dbReference type="SMART" id="SM00642">
    <property type="entry name" value="Aamy"/>
    <property type="match status" value="1"/>
</dbReference>
<dbReference type="SMART" id="SM00632">
    <property type="entry name" value="Aamy_C"/>
    <property type="match status" value="1"/>
</dbReference>
<dbReference type="Proteomes" id="UP000339690">
    <property type="component" value="Chromosome"/>
</dbReference>
<evidence type="ECO:0000256" key="6">
    <source>
        <dbReference type="ARBA" id="ARBA00022676"/>
    </source>
</evidence>
<dbReference type="FunFam" id="2.60.40.10:FF:000552">
    <property type="entry name" value="Related to glucoamylase"/>
    <property type="match status" value="1"/>
</dbReference>
<dbReference type="Pfam" id="PF00686">
    <property type="entry name" value="CBM_20"/>
    <property type="match status" value="1"/>
</dbReference>
<dbReference type="EMBL" id="CP045915">
    <property type="protein sequence ID" value="QGH37047.1"/>
    <property type="molecule type" value="Genomic_DNA"/>
</dbReference>
<feature type="domain" description="CBM20" evidence="13">
    <location>
        <begin position="580"/>
        <end position="686"/>
    </location>
</feature>
<evidence type="ECO:0000256" key="12">
    <source>
        <dbReference type="RuleBase" id="RU003615"/>
    </source>
</evidence>
<dbReference type="SUPFAM" id="SSF51011">
    <property type="entry name" value="Glycosyl hydrolase domain"/>
    <property type="match status" value="1"/>
</dbReference>
<dbReference type="GO" id="GO:0005975">
    <property type="term" value="P:carbohydrate metabolic process"/>
    <property type="evidence" value="ECO:0007669"/>
    <property type="project" value="InterPro"/>
</dbReference>
<dbReference type="SUPFAM" id="SSF81296">
    <property type="entry name" value="E set domains"/>
    <property type="match status" value="1"/>
</dbReference>
<keyword evidence="10" id="KW-1015">Disulfide bond</keyword>
<evidence type="ECO:0000256" key="8">
    <source>
        <dbReference type="ARBA" id="ARBA00022729"/>
    </source>
</evidence>
<dbReference type="InterPro" id="IPR017853">
    <property type="entry name" value="GH"/>
</dbReference>
<dbReference type="InterPro" id="IPR002044">
    <property type="entry name" value="CBM20"/>
</dbReference>
<keyword evidence="7" id="KW-0479">Metal-binding</keyword>
<dbReference type="SUPFAM" id="SSF51445">
    <property type="entry name" value="(Trans)glycosidases"/>
    <property type="match status" value="1"/>
</dbReference>
<dbReference type="CDD" id="cd11320">
    <property type="entry name" value="AmyAc_AmyMalt_CGTase_like"/>
    <property type="match status" value="1"/>
</dbReference>
<keyword evidence="6" id="KW-0808">Transferase</keyword>
<name>A0A5Q2TSG6_9BACI</name>
<protein>
    <recommendedName>
        <fullName evidence="5">Cyclomaltodextrin glucanotransferase</fullName>
        <ecNumber evidence="4">2.4.1.19</ecNumber>
    </recommendedName>
    <alternativeName>
        <fullName evidence="11">Cyclodextrin-glycosyltransferase</fullName>
    </alternativeName>
</protein>
<comment type="catalytic activity">
    <reaction evidence="1">
        <text>Cyclizes part of a (1-&gt;4)-alpha-D-glucan chain by formation of a (1-&gt;4)-alpha-D-glucosidic bond.</text>
        <dbReference type="EC" id="2.4.1.19"/>
    </reaction>
</comment>
<dbReference type="PRINTS" id="PR00110">
    <property type="entry name" value="ALPHAAMYLASE"/>
</dbReference>
<dbReference type="GO" id="GO:0043895">
    <property type="term" value="F:cyclomaltodextrin glucanotransferase activity"/>
    <property type="evidence" value="ECO:0007669"/>
    <property type="project" value="UniProtKB-EC"/>
</dbReference>
<dbReference type="InterPro" id="IPR031319">
    <property type="entry name" value="A-amylase_C"/>
</dbReference>
<gene>
    <name evidence="14" type="ORF">GI584_17885</name>
</gene>
<dbReference type="Gene3D" id="2.60.40.10">
    <property type="entry name" value="Immunoglobulins"/>
    <property type="match status" value="2"/>
</dbReference>
<dbReference type="InterPro" id="IPR006046">
    <property type="entry name" value="Alpha_amylase"/>
</dbReference>
<dbReference type="Pfam" id="PF02806">
    <property type="entry name" value="Alpha-amylase_C"/>
    <property type="match status" value="1"/>
</dbReference>
<dbReference type="InterPro" id="IPR006048">
    <property type="entry name" value="A-amylase/branching_C"/>
</dbReference>
<dbReference type="CDD" id="cd00604">
    <property type="entry name" value="IPT_CGTD"/>
    <property type="match status" value="1"/>
</dbReference>
<sequence length="686" mass="77225">MISFSPSVLKANSDVNKVNYAQDTIYQIVTDRFHDGETSNNPQGELYSQTDLHKYMGGDWKGITEKINDGYFTDLGVTALWISQPVENVYEIHPEGYTSYHGYWARDYKETNPFYGSFEDFDELVNVAHSNGIKIIMDFTPNHSSPALETDEGYVENGAIYDKGSLIGNYSNDTLGLFHHNGGTDFSSYEDSIYRNLYDLADYDLQNEVIDQYLKESIELWLDKGIDGIRVDAVKHMSQGWQETLMNHIYSYQPVFTFGEWFLGQGEVDTKNHYFANESGMSLLDFQYGQQIRAVLMSEDDNWLDYHSMIEETSNSYDQVNDQVTFIDNHDMSRFQKDNASQVNTEMALAVLLTSRGVPTIYYGTEQYLTGEADPENRKPMPSFDKTTNAFQIISKLAHLRQNNIALGYGDTTERWLNQDVYIYERKFGDNVVVTAVNSSDTNYSISNMNTSLPEGRYNDVLDGLLNGGSIDVNGNGLVATFDLKPNEVAVWEVTESNNNPKIGHVGPMVGQPGNEVTISGEGFGDTQGDVFLGNNSATISSWSDSEIVISIPNISSGLYDVKVMTDSNVESNVYENFEVLTNHLIPVRFAVEQASTDYGSDVYIVGSTQELGSWDPDKAIGPFFNQVIYSYPNWYYDIAVPANQQLEYKFIKKDASGNVIWESGSNHTYTVPNQGTDTVTTTWQN</sequence>
<dbReference type="EC" id="2.4.1.19" evidence="4"/>
<evidence type="ECO:0000256" key="2">
    <source>
        <dbReference type="ARBA" id="ARBA00001913"/>
    </source>
</evidence>
<evidence type="ECO:0000256" key="9">
    <source>
        <dbReference type="ARBA" id="ARBA00022837"/>
    </source>
</evidence>
<evidence type="ECO:0000256" key="1">
    <source>
        <dbReference type="ARBA" id="ARBA00000390"/>
    </source>
</evidence>
<dbReference type="GO" id="GO:0046872">
    <property type="term" value="F:metal ion binding"/>
    <property type="evidence" value="ECO:0007669"/>
    <property type="project" value="UniProtKB-KW"/>
</dbReference>
<dbReference type="InterPro" id="IPR013784">
    <property type="entry name" value="Carb-bd-like_fold"/>
</dbReference>
<evidence type="ECO:0000256" key="10">
    <source>
        <dbReference type="ARBA" id="ARBA00023157"/>
    </source>
</evidence>
<keyword evidence="15" id="KW-1185">Reference proteome</keyword>
<evidence type="ECO:0000256" key="5">
    <source>
        <dbReference type="ARBA" id="ARBA00019944"/>
    </source>
</evidence>
<keyword evidence="6" id="KW-0328">Glycosyltransferase</keyword>
<dbReference type="Gene3D" id="2.60.40.1180">
    <property type="entry name" value="Golgi alpha-mannosidase II"/>
    <property type="match status" value="1"/>
</dbReference>
<comment type="cofactor">
    <cofactor evidence="2">
        <name>Ca(2+)</name>
        <dbReference type="ChEBI" id="CHEBI:29108"/>
    </cofactor>
</comment>
<dbReference type="Pfam" id="PF00128">
    <property type="entry name" value="Alpha-amylase"/>
    <property type="match status" value="1"/>
</dbReference>
<keyword evidence="9" id="KW-0106">Calcium</keyword>
<dbReference type="PROSITE" id="PS51166">
    <property type="entry name" value="CBM20"/>
    <property type="match status" value="1"/>
</dbReference>
<dbReference type="InterPro" id="IPR002909">
    <property type="entry name" value="IPT_dom"/>
</dbReference>
<evidence type="ECO:0000256" key="4">
    <source>
        <dbReference type="ARBA" id="ARBA00012542"/>
    </source>
</evidence>
<evidence type="ECO:0000313" key="14">
    <source>
        <dbReference type="EMBL" id="QGH37047.1"/>
    </source>
</evidence>
<organism evidence="14 15">
    <name type="scientific">Gracilibacillus salitolerans</name>
    <dbReference type="NCBI Taxonomy" id="2663022"/>
    <lineage>
        <taxon>Bacteria</taxon>
        <taxon>Bacillati</taxon>
        <taxon>Bacillota</taxon>
        <taxon>Bacilli</taxon>
        <taxon>Bacillales</taxon>
        <taxon>Bacillaceae</taxon>
        <taxon>Gracilibacillus</taxon>
    </lineage>
</organism>
<proteinExistence type="inferred from homology"/>
<dbReference type="KEGG" id="grc:GI584_17885"/>